<evidence type="ECO:0000313" key="2">
    <source>
        <dbReference type="EMBL" id="SUZ58610.1"/>
    </source>
</evidence>
<feature type="region of interest" description="Disordered" evidence="1">
    <location>
        <begin position="1"/>
        <end position="37"/>
    </location>
</feature>
<gene>
    <name evidence="2" type="ORF">METZ01_LOCUS11464</name>
</gene>
<organism evidence="2">
    <name type="scientific">marine metagenome</name>
    <dbReference type="NCBI Taxonomy" id="408172"/>
    <lineage>
        <taxon>unclassified sequences</taxon>
        <taxon>metagenomes</taxon>
        <taxon>ecological metagenomes</taxon>
    </lineage>
</organism>
<protein>
    <submittedName>
        <fullName evidence="2">Uncharacterized protein</fullName>
    </submittedName>
</protein>
<dbReference type="EMBL" id="UINC01000631">
    <property type="protein sequence ID" value="SUZ58610.1"/>
    <property type="molecule type" value="Genomic_DNA"/>
</dbReference>
<proteinExistence type="predicted"/>
<evidence type="ECO:0000256" key="1">
    <source>
        <dbReference type="SAM" id="MobiDB-lite"/>
    </source>
</evidence>
<accession>A0A381NVN1</accession>
<reference evidence="2" key="1">
    <citation type="submission" date="2018-05" db="EMBL/GenBank/DDBJ databases">
        <authorList>
            <person name="Lanie J.A."/>
            <person name="Ng W.-L."/>
            <person name="Kazmierczak K.M."/>
            <person name="Andrzejewski T.M."/>
            <person name="Davidsen T.M."/>
            <person name="Wayne K.J."/>
            <person name="Tettelin H."/>
            <person name="Glass J.I."/>
            <person name="Rusch D."/>
            <person name="Podicherti R."/>
            <person name="Tsui H.-C.T."/>
            <person name="Winkler M.E."/>
        </authorList>
    </citation>
    <scope>NUCLEOTIDE SEQUENCE</scope>
</reference>
<sequence length="60" mass="6808">MAPDARQVAQARAREGPGTPTARPEAISDPTKEQRKLVPEFSRTLLARTQMHVPWETLRR</sequence>
<dbReference type="AlphaFoldDB" id="A0A381NVN1"/>
<name>A0A381NVN1_9ZZZZ</name>